<dbReference type="InterPro" id="IPR010227">
    <property type="entry name" value="NADH_Q_OxRdtase_chainM/4"/>
</dbReference>
<dbReference type="PANTHER" id="PTHR43507">
    <property type="entry name" value="NADH-UBIQUINONE OXIDOREDUCTASE CHAIN 4"/>
    <property type="match status" value="1"/>
</dbReference>
<feature type="transmembrane region" description="Helical" evidence="16">
    <location>
        <begin position="27"/>
        <end position="44"/>
    </location>
</feature>
<evidence type="ECO:0000256" key="8">
    <source>
        <dbReference type="ARBA" id="ARBA00022967"/>
    </source>
</evidence>
<evidence type="ECO:0000256" key="5">
    <source>
        <dbReference type="ARBA" id="ARBA00022448"/>
    </source>
</evidence>
<evidence type="ECO:0000256" key="4">
    <source>
        <dbReference type="ARBA" id="ARBA00021006"/>
    </source>
</evidence>
<dbReference type="Pfam" id="PF01059">
    <property type="entry name" value="Oxidored_q5_N"/>
    <property type="match status" value="1"/>
</dbReference>
<evidence type="ECO:0000313" key="19">
    <source>
        <dbReference type="EMBL" id="AYW52639.1"/>
    </source>
</evidence>
<evidence type="ECO:0000256" key="9">
    <source>
        <dbReference type="ARBA" id="ARBA00022982"/>
    </source>
</evidence>
<dbReference type="EMBL" id="MH671876">
    <property type="protein sequence ID" value="AYW52639.1"/>
    <property type="molecule type" value="Genomic_DNA"/>
</dbReference>
<dbReference type="PANTHER" id="PTHR43507:SF20">
    <property type="entry name" value="NADH-UBIQUINONE OXIDOREDUCTASE CHAIN 4"/>
    <property type="match status" value="1"/>
</dbReference>
<dbReference type="PRINTS" id="PR01437">
    <property type="entry name" value="NUOXDRDTASE4"/>
</dbReference>
<dbReference type="InterPro" id="IPR003918">
    <property type="entry name" value="NADH_UbQ_OxRdtase"/>
</dbReference>
<dbReference type="NCBIfam" id="TIGR01972">
    <property type="entry name" value="NDH_I_M"/>
    <property type="match status" value="1"/>
</dbReference>
<feature type="transmembrane region" description="Helical" evidence="16">
    <location>
        <begin position="353"/>
        <end position="371"/>
    </location>
</feature>
<evidence type="ECO:0000259" key="17">
    <source>
        <dbReference type="Pfam" id="PF00361"/>
    </source>
</evidence>
<evidence type="ECO:0000256" key="1">
    <source>
        <dbReference type="ARBA" id="ARBA00004225"/>
    </source>
</evidence>
<feature type="transmembrane region" description="Helical" evidence="16">
    <location>
        <begin position="253"/>
        <end position="276"/>
    </location>
</feature>
<keyword evidence="12 16" id="KW-0830">Ubiquinone</keyword>
<feature type="transmembrane region" description="Helical" evidence="16">
    <location>
        <begin position="191"/>
        <end position="213"/>
    </location>
</feature>
<dbReference type="InterPro" id="IPR000260">
    <property type="entry name" value="NADH4_N"/>
</dbReference>
<keyword evidence="11 16" id="KW-0520">NAD</keyword>
<evidence type="ECO:0000256" key="2">
    <source>
        <dbReference type="ARBA" id="ARBA00009025"/>
    </source>
</evidence>
<feature type="transmembrane region" description="Helical" evidence="16">
    <location>
        <begin position="433"/>
        <end position="452"/>
    </location>
</feature>
<dbReference type="InterPro" id="IPR001750">
    <property type="entry name" value="ND/Mrp_TM"/>
</dbReference>
<evidence type="ECO:0000259" key="18">
    <source>
        <dbReference type="Pfam" id="PF01059"/>
    </source>
</evidence>
<keyword evidence="5 16" id="KW-0813">Transport</keyword>
<evidence type="ECO:0000256" key="13">
    <source>
        <dbReference type="ARBA" id="ARBA00023128"/>
    </source>
</evidence>
<evidence type="ECO:0000256" key="12">
    <source>
        <dbReference type="ARBA" id="ARBA00023075"/>
    </source>
</evidence>
<dbReference type="GO" id="GO:0031966">
    <property type="term" value="C:mitochondrial membrane"/>
    <property type="evidence" value="ECO:0007669"/>
    <property type="project" value="UniProtKB-SubCell"/>
</dbReference>
<geneLocation type="mitochondrion" evidence="19"/>
<evidence type="ECO:0000256" key="7">
    <source>
        <dbReference type="ARBA" id="ARBA00022692"/>
    </source>
</evidence>
<feature type="transmembrane region" description="Helical" evidence="16">
    <location>
        <begin position="391"/>
        <end position="412"/>
    </location>
</feature>
<feature type="domain" description="NADH:ubiquinone oxidoreductase chain 4 N-terminal" evidence="18">
    <location>
        <begin position="1"/>
        <end position="110"/>
    </location>
</feature>
<keyword evidence="13 16" id="KW-0496">Mitochondrion</keyword>
<feature type="transmembrane region" description="Helical" evidence="16">
    <location>
        <begin position="117"/>
        <end position="134"/>
    </location>
</feature>
<comment type="similarity">
    <text evidence="2 16">Belongs to the complex I subunit 4 family.</text>
</comment>
<dbReference type="EC" id="7.1.1.2" evidence="3 16"/>
<evidence type="ECO:0000256" key="15">
    <source>
        <dbReference type="ARBA" id="ARBA00049551"/>
    </source>
</evidence>
<proteinExistence type="inferred from homology"/>
<evidence type="ECO:0000256" key="6">
    <source>
        <dbReference type="ARBA" id="ARBA00022660"/>
    </source>
</evidence>
<feature type="transmembrane region" description="Helical" evidence="16">
    <location>
        <begin position="311"/>
        <end position="332"/>
    </location>
</feature>
<keyword evidence="8" id="KW-1278">Translocase</keyword>
<feature type="domain" description="NADH:quinone oxidoreductase/Mrp antiporter transmembrane" evidence="17">
    <location>
        <begin position="114"/>
        <end position="399"/>
    </location>
</feature>
<comment type="catalytic activity">
    <reaction evidence="15 16">
        <text>a ubiquinone + NADH + 5 H(+)(in) = a ubiquinol + NAD(+) + 4 H(+)(out)</text>
        <dbReference type="Rhea" id="RHEA:29091"/>
        <dbReference type="Rhea" id="RHEA-COMP:9565"/>
        <dbReference type="Rhea" id="RHEA-COMP:9566"/>
        <dbReference type="ChEBI" id="CHEBI:15378"/>
        <dbReference type="ChEBI" id="CHEBI:16389"/>
        <dbReference type="ChEBI" id="CHEBI:17976"/>
        <dbReference type="ChEBI" id="CHEBI:57540"/>
        <dbReference type="ChEBI" id="CHEBI:57945"/>
        <dbReference type="EC" id="7.1.1.2"/>
    </reaction>
</comment>
<gene>
    <name evidence="19" type="primary">nad4</name>
</gene>
<keyword evidence="14 16" id="KW-0472">Membrane</keyword>
<accession>A0A3G5FPS9</accession>
<dbReference type="Pfam" id="PF00361">
    <property type="entry name" value="Proton_antipo_M"/>
    <property type="match status" value="1"/>
</dbReference>
<keyword evidence="9 16" id="KW-0249">Electron transport</keyword>
<dbReference type="AlphaFoldDB" id="A0A3G5FPS9"/>
<dbReference type="GO" id="GO:0015990">
    <property type="term" value="P:electron transport coupled proton transport"/>
    <property type="evidence" value="ECO:0007669"/>
    <property type="project" value="TreeGrafter"/>
</dbReference>
<keyword evidence="6 16" id="KW-0679">Respiratory chain</keyword>
<reference evidence="19" key="1">
    <citation type="journal article" date="2018" name="Mol. Phylogenet. Evol.">
        <title>Conservation of mitochondrial genome arrangements in brittle stars (Echinodermata, Ophiuroidea).</title>
        <authorList>
            <person name="Galaska M.P."/>
            <person name="Li Y."/>
            <person name="Kocot K.M."/>
            <person name="Mahon A.R."/>
            <person name="Halanych K.M."/>
        </authorList>
    </citation>
    <scope>NUCLEOTIDE SEQUENCE</scope>
    <source>
        <strain evidence="19">Op610.1E</strain>
    </source>
</reference>
<feature type="transmembrane region" description="Helical" evidence="16">
    <location>
        <begin position="146"/>
        <end position="171"/>
    </location>
</feature>
<comment type="function">
    <text evidence="16">Core subunit of the mitochondrial membrane respiratory chain NADH dehydrogenase (Complex I) which catalyzes electron transfer from NADH through the respiratory chain, using ubiquinone as an electron acceptor. Essential for the catalytic activity and assembly of complex I.</text>
</comment>
<evidence type="ECO:0000256" key="3">
    <source>
        <dbReference type="ARBA" id="ARBA00012944"/>
    </source>
</evidence>
<evidence type="ECO:0000256" key="14">
    <source>
        <dbReference type="ARBA" id="ARBA00023136"/>
    </source>
</evidence>
<organism evidence="19">
    <name type="scientific">Astrohamma tuberculatum</name>
    <dbReference type="NCBI Taxonomy" id="462868"/>
    <lineage>
        <taxon>Eukaryota</taxon>
        <taxon>Metazoa</taxon>
        <taxon>Echinodermata</taxon>
        <taxon>Eleutherozoa</taxon>
        <taxon>Asterozoa</taxon>
        <taxon>Ophiuroidea</taxon>
        <taxon>Ophiuridea</taxon>
        <taxon>Euryalida</taxon>
        <taxon>Gorgonocephalidae</taxon>
        <taxon>Astrohamma</taxon>
    </lineage>
</organism>
<sequence>MITLIFWAIGIIITSWSIPQNKLWETSIFQSSILILISCFFFNNNTSSLWNNLSINIGTDSINSPLIILSCWLTPITINASINYLNNNSHNDNNIFISLINTIIITLIITFSTTNLIIFFLGFESTLIPTLILITRWGMQKERIEAGYYFVFYTLISSLPLFISLLILYNNMNNLNLILNLWENNWNINNILASFCIIAFLVKIPIFGFHLWLPKAHVEAPVAGSMILAAILLKMGGYGLIRLSNFLWLNINLNINNILIIFCCWGGILTSLICLTQTDLKALIAYSSVSHMSFMVASISTNTIWAINGSIIIMIAHGIVSSALFFIANIFYERSGTRTLIISRGLKNAFSTLPLWWLIFSCANLGLPPFPNSMGELLIFSSILNWNNITYFLITSGIILTSIFSLSTYLYLNSGNRFNWNTINITINERESITLLLHILPLILLIINPNLIMN</sequence>
<protein>
    <recommendedName>
        <fullName evidence="4 16">NADH-ubiquinone oxidoreductase chain 4</fullName>
        <ecNumber evidence="3 16">7.1.1.2</ecNumber>
    </recommendedName>
</protein>
<dbReference type="GO" id="GO:0048039">
    <property type="term" value="F:ubiquinone binding"/>
    <property type="evidence" value="ECO:0007669"/>
    <property type="project" value="TreeGrafter"/>
</dbReference>
<dbReference type="GO" id="GO:0042773">
    <property type="term" value="P:ATP synthesis coupled electron transport"/>
    <property type="evidence" value="ECO:0007669"/>
    <property type="project" value="InterPro"/>
</dbReference>
<dbReference type="GO" id="GO:0003954">
    <property type="term" value="F:NADH dehydrogenase activity"/>
    <property type="evidence" value="ECO:0007669"/>
    <property type="project" value="TreeGrafter"/>
</dbReference>
<feature type="transmembrane region" description="Helical" evidence="16">
    <location>
        <begin position="94"/>
        <end position="111"/>
    </location>
</feature>
<name>A0A3G5FPS9_9ECHI</name>
<dbReference type="GO" id="GO:0008137">
    <property type="term" value="F:NADH dehydrogenase (ubiquinone) activity"/>
    <property type="evidence" value="ECO:0007669"/>
    <property type="project" value="UniProtKB-UniRule"/>
</dbReference>
<comment type="subcellular location">
    <subcellularLocation>
        <location evidence="1 16">Mitochondrion membrane</location>
        <topology evidence="1 16">Multi-pass membrane protein</topology>
    </subcellularLocation>
</comment>
<keyword evidence="7 16" id="KW-0812">Transmembrane</keyword>
<feature type="transmembrane region" description="Helical" evidence="16">
    <location>
        <begin position="220"/>
        <end position="241"/>
    </location>
</feature>
<feature type="transmembrane region" description="Helical" evidence="16">
    <location>
        <begin position="283"/>
        <end position="305"/>
    </location>
</feature>
<evidence type="ECO:0000256" key="10">
    <source>
        <dbReference type="ARBA" id="ARBA00022989"/>
    </source>
</evidence>
<evidence type="ECO:0000256" key="11">
    <source>
        <dbReference type="ARBA" id="ARBA00023027"/>
    </source>
</evidence>
<keyword evidence="10 16" id="KW-1133">Transmembrane helix</keyword>
<evidence type="ECO:0000256" key="16">
    <source>
        <dbReference type="RuleBase" id="RU003297"/>
    </source>
</evidence>